<sequence length="47" mass="5013">MKKVTISGVNGKSAAGGVRKKLTELLKFINGVNGNASNRYGTYIRSI</sequence>
<dbReference type="EMBL" id="AFZG01000041">
    <property type="protein sequence ID" value="EHL18798.1"/>
    <property type="molecule type" value="Genomic_DNA"/>
</dbReference>
<gene>
    <name evidence="1" type="ORF">HMPREF9628_00484</name>
</gene>
<name>G9XEE0_9FIRM</name>
<evidence type="ECO:0000313" key="2">
    <source>
        <dbReference type="Proteomes" id="UP000003379"/>
    </source>
</evidence>
<dbReference type="HOGENOM" id="CLU_3171330_0_0_9"/>
<organism evidence="1 2">
    <name type="scientific">Peptoanaerobacter stomatis</name>
    <dbReference type="NCBI Taxonomy" id="796937"/>
    <lineage>
        <taxon>Bacteria</taxon>
        <taxon>Bacillati</taxon>
        <taxon>Bacillota</taxon>
        <taxon>Clostridia</taxon>
        <taxon>Peptostreptococcales</taxon>
        <taxon>Filifactoraceae</taxon>
        <taxon>Peptoanaerobacter</taxon>
    </lineage>
</organism>
<evidence type="ECO:0000313" key="1">
    <source>
        <dbReference type="EMBL" id="EHL18798.1"/>
    </source>
</evidence>
<dbReference type="AlphaFoldDB" id="G9XEE0"/>
<dbReference type="Proteomes" id="UP000003379">
    <property type="component" value="Unassembled WGS sequence"/>
</dbReference>
<protein>
    <submittedName>
        <fullName evidence="1">Uncharacterized protein</fullName>
    </submittedName>
</protein>
<comment type="caution">
    <text evidence="1">The sequence shown here is derived from an EMBL/GenBank/DDBJ whole genome shotgun (WGS) entry which is preliminary data.</text>
</comment>
<dbReference type="RefSeq" id="WP_009528702.1">
    <property type="nucleotide sequence ID" value="NZ_JH414597.1"/>
</dbReference>
<reference evidence="1 2" key="1">
    <citation type="submission" date="2011-08" db="EMBL/GenBank/DDBJ databases">
        <title>The Genome Sequence of Eubacteriaceae bacterium CM5.</title>
        <authorList>
            <consortium name="The Broad Institute Genome Sequencing Platform"/>
            <person name="Earl A."/>
            <person name="Ward D."/>
            <person name="Feldgarden M."/>
            <person name="Gevers D."/>
            <person name="Sizova M."/>
            <person name="Hazen A."/>
            <person name="Epstein S."/>
            <person name="Young S.K."/>
            <person name="Zeng Q."/>
            <person name="Gargeya S."/>
            <person name="Fitzgerald M."/>
            <person name="Haas B."/>
            <person name="Abouelleil A."/>
            <person name="Alvarado L."/>
            <person name="Arachchi H.M."/>
            <person name="Berlin A."/>
            <person name="Brown A."/>
            <person name="Chapman S.B."/>
            <person name="Chen Z."/>
            <person name="Dunbar C."/>
            <person name="Freedman E."/>
            <person name="Gearin G."/>
            <person name="Gellesch M."/>
            <person name="Goldberg J."/>
            <person name="Griggs A."/>
            <person name="Gujja S."/>
            <person name="Heiman D."/>
            <person name="Howarth C."/>
            <person name="Larson L."/>
            <person name="Lui A."/>
            <person name="MacDonald P.J.P."/>
            <person name="Montmayeur A."/>
            <person name="Murphy C."/>
            <person name="Neiman D."/>
            <person name="Pearson M."/>
            <person name="Priest M."/>
            <person name="Roberts A."/>
            <person name="Saif S."/>
            <person name="Shea T."/>
            <person name="Shenoy N."/>
            <person name="Sisk P."/>
            <person name="Stolte C."/>
            <person name="Sykes S."/>
            <person name="Wortman J."/>
            <person name="Nusbaum C."/>
            <person name="Birren B."/>
        </authorList>
    </citation>
    <scope>NUCLEOTIDE SEQUENCE [LARGE SCALE GENOMIC DNA]</scope>
    <source>
        <strain evidence="1 2">CM5</strain>
    </source>
</reference>
<accession>G9XEE0</accession>
<proteinExistence type="predicted"/>